<dbReference type="EMBL" id="VJZA01000117">
    <property type="protein sequence ID" value="TVT15420.1"/>
    <property type="molecule type" value="Genomic_DNA"/>
</dbReference>
<dbReference type="CDD" id="cd00082">
    <property type="entry name" value="HisKA"/>
    <property type="match status" value="1"/>
</dbReference>
<dbReference type="GO" id="GO:0005886">
    <property type="term" value="C:plasma membrane"/>
    <property type="evidence" value="ECO:0007669"/>
    <property type="project" value="UniProtKB-SubCell"/>
</dbReference>
<evidence type="ECO:0000256" key="8">
    <source>
        <dbReference type="ARBA" id="ARBA00022989"/>
    </source>
</evidence>
<keyword evidence="5" id="KW-0808">Transferase</keyword>
<evidence type="ECO:0000256" key="2">
    <source>
        <dbReference type="ARBA" id="ARBA00004236"/>
    </source>
</evidence>
<evidence type="ECO:0000256" key="9">
    <source>
        <dbReference type="ARBA" id="ARBA00023012"/>
    </source>
</evidence>
<protein>
    <recommendedName>
        <fullName evidence="3">histidine kinase</fullName>
        <ecNumber evidence="3">2.7.13.3</ecNumber>
    </recommendedName>
</protein>
<dbReference type="GO" id="GO:0000155">
    <property type="term" value="F:phosphorelay sensor kinase activity"/>
    <property type="evidence" value="ECO:0007669"/>
    <property type="project" value="InterPro"/>
</dbReference>
<dbReference type="Pfam" id="PF00512">
    <property type="entry name" value="HisKA"/>
    <property type="match status" value="1"/>
</dbReference>
<comment type="catalytic activity">
    <reaction evidence="1">
        <text>ATP + protein L-histidine = ADP + protein N-phospho-L-histidine.</text>
        <dbReference type="EC" id="2.7.13.3"/>
    </reaction>
</comment>
<dbReference type="PRINTS" id="PR00344">
    <property type="entry name" value="BCTRLSENSOR"/>
</dbReference>
<dbReference type="Gene3D" id="3.30.565.10">
    <property type="entry name" value="Histidine kinase-like ATPase, C-terminal domain"/>
    <property type="match status" value="1"/>
</dbReference>
<dbReference type="SUPFAM" id="SSF55874">
    <property type="entry name" value="ATPase domain of HSP90 chaperone/DNA topoisomerase II/histidine kinase"/>
    <property type="match status" value="1"/>
</dbReference>
<dbReference type="InterPro" id="IPR036097">
    <property type="entry name" value="HisK_dim/P_sf"/>
</dbReference>
<dbReference type="InterPro" id="IPR050428">
    <property type="entry name" value="TCS_sensor_his_kinase"/>
</dbReference>
<dbReference type="Gene3D" id="6.10.340.10">
    <property type="match status" value="1"/>
</dbReference>
<keyword evidence="4" id="KW-0597">Phosphoprotein</keyword>
<evidence type="ECO:0000313" key="15">
    <source>
        <dbReference type="Proteomes" id="UP000318578"/>
    </source>
</evidence>
<evidence type="ECO:0000256" key="11">
    <source>
        <dbReference type="SAM" id="Phobius"/>
    </source>
</evidence>
<keyword evidence="9" id="KW-0902">Two-component regulatory system</keyword>
<dbReference type="CDD" id="cd06225">
    <property type="entry name" value="HAMP"/>
    <property type="match status" value="1"/>
</dbReference>
<dbReference type="OrthoDB" id="9757990at2"/>
<organism evidence="14 15">
    <name type="scientific">Amycolatopsis acidiphila</name>
    <dbReference type="NCBI Taxonomy" id="715473"/>
    <lineage>
        <taxon>Bacteria</taxon>
        <taxon>Bacillati</taxon>
        <taxon>Actinomycetota</taxon>
        <taxon>Actinomycetes</taxon>
        <taxon>Pseudonocardiales</taxon>
        <taxon>Pseudonocardiaceae</taxon>
        <taxon>Amycolatopsis</taxon>
    </lineage>
</organism>
<dbReference type="InterPro" id="IPR004358">
    <property type="entry name" value="Sig_transdc_His_kin-like_C"/>
</dbReference>
<keyword evidence="7 14" id="KW-0418">Kinase</keyword>
<name>A0A557ZTU8_9PSEU</name>
<evidence type="ECO:0000259" key="13">
    <source>
        <dbReference type="PROSITE" id="PS50885"/>
    </source>
</evidence>
<feature type="transmembrane region" description="Helical" evidence="11">
    <location>
        <begin position="12"/>
        <end position="33"/>
    </location>
</feature>
<dbReference type="SMART" id="SM00304">
    <property type="entry name" value="HAMP"/>
    <property type="match status" value="1"/>
</dbReference>
<dbReference type="SUPFAM" id="SSF158472">
    <property type="entry name" value="HAMP domain-like"/>
    <property type="match status" value="1"/>
</dbReference>
<dbReference type="PROSITE" id="PS50109">
    <property type="entry name" value="HIS_KIN"/>
    <property type="match status" value="1"/>
</dbReference>
<accession>A0A557ZTU8</accession>
<dbReference type="PROSITE" id="PS50885">
    <property type="entry name" value="HAMP"/>
    <property type="match status" value="1"/>
</dbReference>
<feature type="domain" description="HAMP" evidence="13">
    <location>
        <begin position="154"/>
        <end position="207"/>
    </location>
</feature>
<dbReference type="RefSeq" id="WP_144645196.1">
    <property type="nucleotide sequence ID" value="NZ_BNAX01000012.1"/>
</dbReference>
<dbReference type="SMART" id="SM00388">
    <property type="entry name" value="HisKA"/>
    <property type="match status" value="1"/>
</dbReference>
<dbReference type="Pfam" id="PF02518">
    <property type="entry name" value="HATPase_c"/>
    <property type="match status" value="1"/>
</dbReference>
<feature type="domain" description="Histidine kinase" evidence="12">
    <location>
        <begin position="215"/>
        <end position="428"/>
    </location>
</feature>
<feature type="transmembrane region" description="Helical" evidence="11">
    <location>
        <begin position="133"/>
        <end position="157"/>
    </location>
</feature>
<evidence type="ECO:0000256" key="3">
    <source>
        <dbReference type="ARBA" id="ARBA00012438"/>
    </source>
</evidence>
<dbReference type="InterPro" id="IPR005467">
    <property type="entry name" value="His_kinase_dom"/>
</dbReference>
<evidence type="ECO:0000256" key="4">
    <source>
        <dbReference type="ARBA" id="ARBA00022553"/>
    </source>
</evidence>
<keyword evidence="6 11" id="KW-0812">Transmembrane</keyword>
<dbReference type="AlphaFoldDB" id="A0A557ZTU8"/>
<evidence type="ECO:0000256" key="5">
    <source>
        <dbReference type="ARBA" id="ARBA00022679"/>
    </source>
</evidence>
<dbReference type="InterPro" id="IPR003661">
    <property type="entry name" value="HisK_dim/P_dom"/>
</dbReference>
<evidence type="ECO:0000256" key="10">
    <source>
        <dbReference type="ARBA" id="ARBA00023136"/>
    </source>
</evidence>
<dbReference type="InterPro" id="IPR003594">
    <property type="entry name" value="HATPase_dom"/>
</dbReference>
<keyword evidence="10 11" id="KW-0472">Membrane</keyword>
<evidence type="ECO:0000259" key="12">
    <source>
        <dbReference type="PROSITE" id="PS50109"/>
    </source>
</evidence>
<comment type="subcellular location">
    <subcellularLocation>
        <location evidence="2">Cell membrane</location>
    </subcellularLocation>
</comment>
<keyword evidence="15" id="KW-1185">Reference proteome</keyword>
<dbReference type="InterPro" id="IPR003660">
    <property type="entry name" value="HAMP_dom"/>
</dbReference>
<evidence type="ECO:0000256" key="6">
    <source>
        <dbReference type="ARBA" id="ARBA00022692"/>
    </source>
</evidence>
<reference evidence="14 15" key="1">
    <citation type="submission" date="2019-07" db="EMBL/GenBank/DDBJ databases">
        <title>New species of Amycolatopsis and Streptomyces.</title>
        <authorList>
            <person name="Duangmal K."/>
            <person name="Teo W.F.A."/>
            <person name="Lipun K."/>
        </authorList>
    </citation>
    <scope>NUCLEOTIDE SEQUENCE [LARGE SCALE GENOMIC DNA]</scope>
    <source>
        <strain evidence="14 15">JCM 30562</strain>
    </source>
</reference>
<evidence type="ECO:0000256" key="7">
    <source>
        <dbReference type="ARBA" id="ARBA00022777"/>
    </source>
</evidence>
<dbReference type="SMART" id="SM00387">
    <property type="entry name" value="HATPase_c"/>
    <property type="match status" value="1"/>
</dbReference>
<sequence length="433" mass="46197">MRTVSLRRRVTLTALAVLAVVLAGVLLTLQLLFSVATNRTVNAILADRVQLAQQLAAQKVGAAELIQRVDARSVRAQLVLPDGETFGSLNLRAANEPGVRRVRLDSGPLKGARLTLEADAGLLSGARATLFRLSALAGVVALLVTAVALVFGVRFALSPLDAMTRLTRSIARGGRGRRLSPSQPDTELGRTAQAFDEMLDALEGSEQRTKRFVADAAHELRTPVAGLQAVADAMLQQRPDAPPEERERLQLLLGREARRAGKLVDDLLDLARIDAGIELQRQPADVRAMAATQVDRARLQHPDRTVELTGDEVVAEVDPDRVAQIVANLVDNACQATPPGGRVSVTVARSGDAVEIVVADTGPGVSPADQERIFDRLVRLDDARDRRAGGSGLGLPIARGFARAHGGDLSYLPGSPGARFRLVLPLTSALPRR</sequence>
<dbReference type="InterPro" id="IPR036890">
    <property type="entry name" value="HATPase_C_sf"/>
</dbReference>
<evidence type="ECO:0000313" key="14">
    <source>
        <dbReference type="EMBL" id="TVT15420.1"/>
    </source>
</evidence>
<gene>
    <name evidence="14" type="ORF">FNH06_36290</name>
</gene>
<evidence type="ECO:0000256" key="1">
    <source>
        <dbReference type="ARBA" id="ARBA00000085"/>
    </source>
</evidence>
<dbReference type="Proteomes" id="UP000318578">
    <property type="component" value="Unassembled WGS sequence"/>
</dbReference>
<dbReference type="SUPFAM" id="SSF47384">
    <property type="entry name" value="Homodimeric domain of signal transducing histidine kinase"/>
    <property type="match status" value="1"/>
</dbReference>
<dbReference type="PANTHER" id="PTHR45436">
    <property type="entry name" value="SENSOR HISTIDINE KINASE YKOH"/>
    <property type="match status" value="1"/>
</dbReference>
<dbReference type="Pfam" id="PF00672">
    <property type="entry name" value="HAMP"/>
    <property type="match status" value="1"/>
</dbReference>
<keyword evidence="8 11" id="KW-1133">Transmembrane helix</keyword>
<dbReference type="PANTHER" id="PTHR45436:SF5">
    <property type="entry name" value="SENSOR HISTIDINE KINASE TRCS"/>
    <property type="match status" value="1"/>
</dbReference>
<dbReference type="Gene3D" id="1.10.287.130">
    <property type="match status" value="1"/>
</dbReference>
<comment type="caution">
    <text evidence="14">The sequence shown here is derived from an EMBL/GenBank/DDBJ whole genome shotgun (WGS) entry which is preliminary data.</text>
</comment>
<dbReference type="EC" id="2.7.13.3" evidence="3"/>
<dbReference type="CDD" id="cd00075">
    <property type="entry name" value="HATPase"/>
    <property type="match status" value="1"/>
</dbReference>
<proteinExistence type="predicted"/>